<protein>
    <recommendedName>
        <fullName evidence="3">DUF2336 domain-containing protein</fullName>
    </recommendedName>
</protein>
<dbReference type="RefSeq" id="WP_157176473.1">
    <property type="nucleotide sequence ID" value="NZ_BMJP01000004.1"/>
</dbReference>
<evidence type="ECO:0008006" key="3">
    <source>
        <dbReference type="Google" id="ProtNLM"/>
    </source>
</evidence>
<comment type="caution">
    <text evidence="1">The sequence shown here is derived from an EMBL/GenBank/DDBJ whole genome shotgun (WGS) entry which is preliminary data.</text>
</comment>
<dbReference type="Proteomes" id="UP000546701">
    <property type="component" value="Unassembled WGS sequence"/>
</dbReference>
<organism evidence="1 2">
    <name type="scientific">Sphingomonas prati</name>
    <dbReference type="NCBI Taxonomy" id="1843237"/>
    <lineage>
        <taxon>Bacteria</taxon>
        <taxon>Pseudomonadati</taxon>
        <taxon>Pseudomonadota</taxon>
        <taxon>Alphaproteobacteria</taxon>
        <taxon>Sphingomonadales</taxon>
        <taxon>Sphingomonadaceae</taxon>
        <taxon>Sphingomonas</taxon>
    </lineage>
</organism>
<dbReference type="EMBL" id="JACIJR010000006">
    <property type="protein sequence ID" value="MBB5730003.1"/>
    <property type="molecule type" value="Genomic_DNA"/>
</dbReference>
<evidence type="ECO:0000313" key="1">
    <source>
        <dbReference type="EMBL" id="MBB5730003.1"/>
    </source>
</evidence>
<gene>
    <name evidence="1" type="ORF">FHS99_002501</name>
</gene>
<dbReference type="Pfam" id="PF10098">
    <property type="entry name" value="DUF2336"/>
    <property type="match status" value="1"/>
</dbReference>
<name>A0A7W9BTT7_9SPHN</name>
<dbReference type="AlphaFoldDB" id="A0A7W9BTT7"/>
<proteinExistence type="predicted"/>
<accession>A0A7W9BTT7</accession>
<keyword evidence="2" id="KW-1185">Reference proteome</keyword>
<dbReference type="InterPro" id="IPR019285">
    <property type="entry name" value="DUF2336"/>
</dbReference>
<evidence type="ECO:0000313" key="2">
    <source>
        <dbReference type="Proteomes" id="UP000546701"/>
    </source>
</evidence>
<reference evidence="1 2" key="1">
    <citation type="submission" date="2020-08" db="EMBL/GenBank/DDBJ databases">
        <title>Genomic Encyclopedia of Type Strains, Phase IV (KMG-IV): sequencing the most valuable type-strain genomes for metagenomic binning, comparative biology and taxonomic classification.</title>
        <authorList>
            <person name="Goeker M."/>
        </authorList>
    </citation>
    <scope>NUCLEOTIDE SEQUENCE [LARGE SCALE GENOMIC DNA]</scope>
    <source>
        <strain evidence="1 2">DSM 103336</strain>
    </source>
</reference>
<sequence>MASSESSSGAGSDGTAVAVVAGAARATRAGRVRLEGLARDLFGDDGVRTDEARRTRIRAVLSDLIRTIDGRLRRDLLPRLPADVPADVLMMLGNMTVPVAQPMLDGEGDRRVDHALVAVLARRVDEHRLVVQARTAMTQDLELVQRPLLAGLARHDDRTVAAAARVMIEREAGRQARFDEPVLPLEDLPAAVRARLIWRVAAAVRRWIARQHVPAAAAIDRAVAAVAGGLLATVAEMPDHDTVAIGLARAMLRTGLADDAGTVAFAVEGHVAAAVAGLALRAGIGMDAAWDMVLDPDGARLLVLLRAAGIDRAAAAALILRWPDGAASFDAIGDRMAAYDALSVGAAQDAIDLYRLDPAYAAALEAAAR</sequence>
<dbReference type="OrthoDB" id="8194627at2"/>